<accession>A0ABX0IMX4</accession>
<reference evidence="3" key="1">
    <citation type="submission" date="2019-05" db="EMBL/GenBank/DDBJ databases">
        <title>Flavobacterium profundi sp. nov., isolated from a deep-sea seamount.</title>
        <authorList>
            <person name="Zhang D.-C."/>
        </authorList>
    </citation>
    <scope>NUCLEOTIDE SEQUENCE [LARGE SCALE GENOMIC DNA]</scope>
    <source>
        <strain evidence="3">EC11</strain>
    </source>
</reference>
<protein>
    <submittedName>
        <fullName evidence="2">Uncharacterized protein</fullName>
    </submittedName>
</protein>
<organism evidence="2 3">
    <name type="scientific">Flavobacterium jejuense</name>
    <dbReference type="NCBI Taxonomy" id="1544455"/>
    <lineage>
        <taxon>Bacteria</taxon>
        <taxon>Pseudomonadati</taxon>
        <taxon>Bacteroidota</taxon>
        <taxon>Flavobacteriia</taxon>
        <taxon>Flavobacteriales</taxon>
        <taxon>Flavobacteriaceae</taxon>
        <taxon>Flavobacterium</taxon>
    </lineage>
</organism>
<dbReference type="Proteomes" id="UP000817854">
    <property type="component" value="Unassembled WGS sequence"/>
</dbReference>
<keyword evidence="1" id="KW-0732">Signal</keyword>
<reference evidence="2 3" key="3">
    <citation type="submission" date="2020-02" db="EMBL/GenBank/DDBJ databases">
        <title>Flavobacterium profundi sp. nov., isolated from a deep-sea seamount.</title>
        <authorList>
            <person name="Zhang D.-C."/>
        </authorList>
    </citation>
    <scope>NUCLEOTIDE SEQUENCE [LARGE SCALE GENOMIC DNA]</scope>
    <source>
        <strain evidence="2 3">EC11</strain>
    </source>
</reference>
<reference evidence="2 3" key="2">
    <citation type="submission" date="2019-05" db="EMBL/GenBank/DDBJ databases">
        <authorList>
            <person name="Lianzixin W."/>
        </authorList>
    </citation>
    <scope>NUCLEOTIDE SEQUENCE [LARGE SCALE GENOMIC DNA]</scope>
    <source>
        <strain evidence="2 3">EC11</strain>
    </source>
</reference>
<name>A0ABX0IMX4_9FLAO</name>
<proteinExistence type="predicted"/>
<feature type="signal peptide" evidence="1">
    <location>
        <begin position="1"/>
        <end position="19"/>
    </location>
</feature>
<evidence type="ECO:0000313" key="3">
    <source>
        <dbReference type="Proteomes" id="UP000817854"/>
    </source>
</evidence>
<gene>
    <name evidence="2" type="ORF">FIA58_004585</name>
</gene>
<feature type="chain" id="PRO_5046442643" evidence="1">
    <location>
        <begin position="20"/>
        <end position="150"/>
    </location>
</feature>
<keyword evidence="3" id="KW-1185">Reference proteome</keyword>
<comment type="caution">
    <text evidence="2">The sequence shown here is derived from an EMBL/GenBank/DDBJ whole genome shotgun (WGS) entry which is preliminary data.</text>
</comment>
<dbReference type="EMBL" id="VEVQ02000002">
    <property type="protein sequence ID" value="NHN24948.1"/>
    <property type="molecule type" value="Genomic_DNA"/>
</dbReference>
<evidence type="ECO:0000256" key="1">
    <source>
        <dbReference type="SAM" id="SignalP"/>
    </source>
</evidence>
<sequence length="150" mass="17203">MKSFLVVLLFSVVSVASFGQEITDLENYPLKSIDDYKKAEPKVVECVDYLFSTPVSKEDKNRLEANKFIILWMTGTDYTFSVDTKATELTEGNDALFTMYMAGMAKVVLESETKLSDDVIHNKVRDMLVAYCKEESNNCKPTRKLRKWMK</sequence>
<dbReference type="RefSeq" id="WP_140960520.1">
    <property type="nucleotide sequence ID" value="NZ_VEVQ02000002.1"/>
</dbReference>
<evidence type="ECO:0000313" key="2">
    <source>
        <dbReference type="EMBL" id="NHN24948.1"/>
    </source>
</evidence>